<evidence type="ECO:0000256" key="1">
    <source>
        <dbReference type="ARBA" id="ARBA00001947"/>
    </source>
</evidence>
<evidence type="ECO:0000259" key="5">
    <source>
        <dbReference type="Pfam" id="PF24827"/>
    </source>
</evidence>
<organism evidence="6 7">
    <name type="scientific">Rubrivivax rivuli</name>
    <dbReference type="NCBI Taxonomy" id="1862385"/>
    <lineage>
        <taxon>Bacteria</taxon>
        <taxon>Pseudomonadati</taxon>
        <taxon>Pseudomonadota</taxon>
        <taxon>Betaproteobacteria</taxon>
        <taxon>Burkholderiales</taxon>
        <taxon>Sphaerotilaceae</taxon>
        <taxon>Rubrivivax</taxon>
    </lineage>
</organism>
<dbReference type="InterPro" id="IPR055438">
    <property type="entry name" value="AstE_AspA_cat"/>
</dbReference>
<evidence type="ECO:0000256" key="4">
    <source>
        <dbReference type="ARBA" id="ARBA00022833"/>
    </source>
</evidence>
<dbReference type="GO" id="GO:0005829">
    <property type="term" value="C:cytosol"/>
    <property type="evidence" value="ECO:0007669"/>
    <property type="project" value="TreeGrafter"/>
</dbReference>
<dbReference type="Proteomes" id="UP000285575">
    <property type="component" value="Unassembled WGS sequence"/>
</dbReference>
<name>A0A437REM2_9BURK</name>
<evidence type="ECO:0000256" key="3">
    <source>
        <dbReference type="ARBA" id="ARBA00022801"/>
    </source>
</evidence>
<gene>
    <name evidence="6" type="ORF">EOE66_13645</name>
</gene>
<keyword evidence="2" id="KW-0479">Metal-binding</keyword>
<keyword evidence="3" id="KW-0378">Hydrolase</keyword>
<evidence type="ECO:0000256" key="2">
    <source>
        <dbReference type="ARBA" id="ARBA00022723"/>
    </source>
</evidence>
<dbReference type="Gene3D" id="3.40.630.10">
    <property type="entry name" value="Zn peptidases"/>
    <property type="match status" value="1"/>
</dbReference>
<sequence length="321" mass="35017">MPDTLPPVELQAPDISRWREGNTPVPYVHVLQGAQPGPKVMVQALTHGNEICGAIALDWLLQQVAQGWRPAAGTLTLAFANVQAYARFDPADPYPSRCVDEDYNRVWDDAELDGPRDSVELRRARLLRPYVDEADLLLDIHSMGEPCRPLMVCGRVDKNAAYARELGVPGDLLIDTGHPAGLRMIDRGGFGDPASPKKALLIECGQHWERAAADVAIDTLVRFLGLTGAAAPGWVQSHTRVQPPAVQHLVRVTEPVVARSRLFCFLVPTVGLSVIPKAGTRIAQDGEHVWLTPYDDCVLVMPGTRNLKPGGTAVRLGRFEA</sequence>
<protein>
    <submittedName>
        <fullName evidence="6">Succinylglutamate desuccinylase</fullName>
    </submittedName>
</protein>
<reference evidence="6 7" key="1">
    <citation type="submission" date="2019-01" db="EMBL/GenBank/DDBJ databases">
        <authorList>
            <person name="Chen W.-M."/>
        </authorList>
    </citation>
    <scope>NUCLEOTIDE SEQUENCE [LARGE SCALE GENOMIC DNA]</scope>
    <source>
        <strain evidence="6 7">KYPY4</strain>
    </source>
</reference>
<dbReference type="PANTHER" id="PTHR15162:SF7">
    <property type="entry name" value="SUCCINYLGLUTAMATE DESUCCINYLASE"/>
    <property type="match status" value="1"/>
</dbReference>
<dbReference type="RefSeq" id="WP_128229291.1">
    <property type="nucleotide sequence ID" value="NZ_SACR01000004.1"/>
</dbReference>
<dbReference type="Pfam" id="PF24827">
    <property type="entry name" value="AstE_AspA_cat"/>
    <property type="match status" value="1"/>
</dbReference>
<dbReference type="AlphaFoldDB" id="A0A437REM2"/>
<keyword evidence="7" id="KW-1185">Reference proteome</keyword>
<dbReference type="InterPro" id="IPR050178">
    <property type="entry name" value="AspA/AstE_fam"/>
</dbReference>
<dbReference type="OrthoDB" id="6794856at2"/>
<dbReference type="PANTHER" id="PTHR15162">
    <property type="entry name" value="ASPARTOACYLASE"/>
    <property type="match status" value="1"/>
</dbReference>
<dbReference type="SUPFAM" id="SSF53187">
    <property type="entry name" value="Zn-dependent exopeptidases"/>
    <property type="match status" value="1"/>
</dbReference>
<evidence type="ECO:0000313" key="6">
    <source>
        <dbReference type="EMBL" id="RVU45189.1"/>
    </source>
</evidence>
<feature type="domain" description="Succinylglutamate desuccinylase/Aspartoacylase catalytic" evidence="5">
    <location>
        <begin position="36"/>
        <end position="163"/>
    </location>
</feature>
<dbReference type="GO" id="GO:0016788">
    <property type="term" value="F:hydrolase activity, acting on ester bonds"/>
    <property type="evidence" value="ECO:0007669"/>
    <property type="project" value="InterPro"/>
</dbReference>
<dbReference type="GO" id="GO:0046872">
    <property type="term" value="F:metal ion binding"/>
    <property type="evidence" value="ECO:0007669"/>
    <property type="project" value="UniProtKB-KW"/>
</dbReference>
<keyword evidence="4" id="KW-0862">Zinc</keyword>
<comment type="cofactor">
    <cofactor evidence="1">
        <name>Zn(2+)</name>
        <dbReference type="ChEBI" id="CHEBI:29105"/>
    </cofactor>
</comment>
<proteinExistence type="predicted"/>
<accession>A0A437REM2</accession>
<evidence type="ECO:0000313" key="7">
    <source>
        <dbReference type="Proteomes" id="UP000285575"/>
    </source>
</evidence>
<comment type="caution">
    <text evidence="6">The sequence shown here is derived from an EMBL/GenBank/DDBJ whole genome shotgun (WGS) entry which is preliminary data.</text>
</comment>
<dbReference type="EMBL" id="SACR01000004">
    <property type="protein sequence ID" value="RVU45189.1"/>
    <property type="molecule type" value="Genomic_DNA"/>
</dbReference>